<dbReference type="GO" id="GO:0005524">
    <property type="term" value="F:ATP binding"/>
    <property type="evidence" value="ECO:0007669"/>
    <property type="project" value="UniProtKB-KW"/>
</dbReference>
<organism evidence="5 6">
    <name type="scientific">Mycoplasmopsis caviae</name>
    <dbReference type="NCBI Taxonomy" id="55603"/>
    <lineage>
        <taxon>Bacteria</taxon>
        <taxon>Bacillati</taxon>
        <taxon>Mycoplasmatota</taxon>
        <taxon>Mycoplasmoidales</taxon>
        <taxon>Metamycoplasmataceae</taxon>
        <taxon>Mycoplasmopsis</taxon>
    </lineage>
</organism>
<evidence type="ECO:0000256" key="1">
    <source>
        <dbReference type="ARBA" id="ARBA00022741"/>
    </source>
</evidence>
<keyword evidence="1" id="KW-0547">Nucleotide-binding</keyword>
<dbReference type="Proteomes" id="UP000280036">
    <property type="component" value="Unassembled WGS sequence"/>
</dbReference>
<dbReference type="GO" id="GO:0005737">
    <property type="term" value="C:cytoplasm"/>
    <property type="evidence" value="ECO:0007669"/>
    <property type="project" value="UniProtKB-UniRule"/>
</dbReference>
<evidence type="ECO:0000313" key="7">
    <source>
        <dbReference type="Proteomes" id="UP001058569"/>
    </source>
</evidence>
<dbReference type="GO" id="GO:0004140">
    <property type="term" value="F:dephospho-CoA kinase activity"/>
    <property type="evidence" value="ECO:0007669"/>
    <property type="project" value="UniProtKB-UniRule"/>
</dbReference>
<proteinExistence type="predicted"/>
<dbReference type="Pfam" id="PF01121">
    <property type="entry name" value="CoaE"/>
    <property type="match status" value="1"/>
</dbReference>
<evidence type="ECO:0000256" key="3">
    <source>
        <dbReference type="NCBIfam" id="TIGR00152"/>
    </source>
</evidence>
<reference evidence="4" key="2">
    <citation type="submission" date="2022-07" db="EMBL/GenBank/DDBJ databases">
        <title>Complete genome of Mycoplasma caviae type strain G122.</title>
        <authorList>
            <person name="Spergser J."/>
        </authorList>
    </citation>
    <scope>NUCLEOTIDE SEQUENCE</scope>
    <source>
        <strain evidence="4">G122</strain>
    </source>
</reference>
<gene>
    <name evidence="5" type="primary">coaE</name>
    <name evidence="5" type="ORF">NCTC10126_00376</name>
    <name evidence="4" type="ORF">NPA07_00440</name>
</gene>
<dbReference type="CDD" id="cd02022">
    <property type="entry name" value="DPCK"/>
    <property type="match status" value="1"/>
</dbReference>
<dbReference type="Proteomes" id="UP001058569">
    <property type="component" value="Chromosome"/>
</dbReference>
<evidence type="ECO:0000313" key="5">
    <source>
        <dbReference type="EMBL" id="VDR41888.1"/>
    </source>
</evidence>
<dbReference type="SUPFAM" id="SSF52540">
    <property type="entry name" value="P-loop containing nucleoside triphosphate hydrolases"/>
    <property type="match status" value="1"/>
</dbReference>
<dbReference type="AlphaFoldDB" id="A0A3P8KM71"/>
<evidence type="ECO:0000256" key="2">
    <source>
        <dbReference type="ARBA" id="ARBA00022840"/>
    </source>
</evidence>
<dbReference type="NCBIfam" id="TIGR00152">
    <property type="entry name" value="dephospho-CoA kinase"/>
    <property type="match status" value="1"/>
</dbReference>
<keyword evidence="2" id="KW-0067">ATP-binding</keyword>
<dbReference type="EMBL" id="UZVY01000001">
    <property type="protein sequence ID" value="VDR41888.1"/>
    <property type="molecule type" value="Genomic_DNA"/>
</dbReference>
<dbReference type="GO" id="GO:0015937">
    <property type="term" value="P:coenzyme A biosynthetic process"/>
    <property type="evidence" value="ECO:0007669"/>
    <property type="project" value="UniProtKB-UniRule"/>
</dbReference>
<dbReference type="Gene3D" id="3.40.50.300">
    <property type="entry name" value="P-loop containing nucleotide triphosphate hydrolases"/>
    <property type="match status" value="1"/>
</dbReference>
<dbReference type="EC" id="2.7.1.24" evidence="3"/>
<evidence type="ECO:0000313" key="4">
    <source>
        <dbReference type="EMBL" id="UUD35333.1"/>
    </source>
</evidence>
<dbReference type="PROSITE" id="PS51219">
    <property type="entry name" value="DPCK"/>
    <property type="match status" value="1"/>
</dbReference>
<keyword evidence="5" id="KW-0418">Kinase</keyword>
<dbReference type="InterPro" id="IPR027417">
    <property type="entry name" value="P-loop_NTPase"/>
</dbReference>
<name>A0A3P8KM71_9BACT</name>
<keyword evidence="7" id="KW-1185">Reference proteome</keyword>
<dbReference type="EMBL" id="CP101806">
    <property type="protein sequence ID" value="UUD35333.1"/>
    <property type="molecule type" value="Genomic_DNA"/>
</dbReference>
<evidence type="ECO:0000313" key="6">
    <source>
        <dbReference type="Proteomes" id="UP000280036"/>
    </source>
</evidence>
<dbReference type="OrthoDB" id="399073at2"/>
<reference evidence="5 6" key="1">
    <citation type="submission" date="2018-12" db="EMBL/GenBank/DDBJ databases">
        <authorList>
            <consortium name="Pathogen Informatics"/>
        </authorList>
    </citation>
    <scope>NUCLEOTIDE SEQUENCE [LARGE SCALE GENOMIC DNA]</scope>
    <source>
        <strain evidence="5 6">NCTC10126</strain>
    </source>
</reference>
<accession>A0A3P8KM71</accession>
<dbReference type="InterPro" id="IPR001977">
    <property type="entry name" value="Depp_CoAkinase"/>
</dbReference>
<dbReference type="RefSeq" id="WP_126118142.1">
    <property type="nucleotide sequence ID" value="NZ_CP101806.1"/>
</dbReference>
<sequence>MIALIGKIAVGKSTLLDDFAKNGLKVFNCDRFIAQEYRKGGKIYHKINDELGSFLNNKDGISKQKIMDWIDQKPHNLERLENLIYPIIYDELKDGNYSIVEIPNLMPKKINFISLFSAILCLETSWKNRDKNFKKRNVDKNKIKSIDAKNDPFYIKNALFGSIPIVDIYANNFTNCKNILDFLKLLFLIS</sequence>
<keyword evidence="5" id="KW-0808">Transferase</keyword>
<protein>
    <recommendedName>
        <fullName evidence="3">Dephospho-CoA kinase</fullName>
        <ecNumber evidence="3">2.7.1.24</ecNumber>
    </recommendedName>
</protein>